<dbReference type="PANTHER" id="PTHR32125:SF4">
    <property type="entry name" value="2-C-METHYL-D-ERYTHRITOL 4-PHOSPHATE CYTIDYLYLTRANSFERASE, CHLOROPLASTIC"/>
    <property type="match status" value="1"/>
</dbReference>
<dbReference type="HAMAP" id="MF_00108">
    <property type="entry name" value="IspD"/>
    <property type="match status" value="1"/>
</dbReference>
<dbReference type="SUPFAM" id="SSF53448">
    <property type="entry name" value="Nucleotide-diphospho-sugar transferases"/>
    <property type="match status" value="1"/>
</dbReference>
<keyword evidence="6 7" id="KW-0414">Isoprene biosynthesis</keyword>
<evidence type="ECO:0000256" key="7">
    <source>
        <dbReference type="HAMAP-Rule" id="MF_00108"/>
    </source>
</evidence>
<name>A0ABQ4KLX5_9BACI</name>
<evidence type="ECO:0000313" key="9">
    <source>
        <dbReference type="Proteomes" id="UP000679950"/>
    </source>
</evidence>
<keyword evidence="5 7" id="KW-0548">Nucleotidyltransferase</keyword>
<feature type="site" description="Transition state stabilizer" evidence="7">
    <location>
        <position position="15"/>
    </location>
</feature>
<sequence length="227" mass="25445">MNYQVIIPAAGLGKRMGAGINKLLLKLEDRPIILHTLDTFIQDPDCQKIIVVINESDQHFFEDHLQKHQWEKITLAKGGEERQYSVLNGLEVADPEGVILVHDGARPFVQKAVIAQLVQSAVQSGAAIAAVPVKDTIKKTEGLHVVETINRSSLWQVQTPQAFRFSLLYQAHKQAKKDQFLGTDDSSLVERLGHSVQIVQSDYDNIKLTTPEDLFFAKAIMEKRLKI</sequence>
<comment type="pathway">
    <text evidence="2 7">Isoprenoid biosynthesis; isopentenyl diphosphate biosynthesis via DXP pathway; isopentenyl diphosphate from 1-deoxy-D-xylulose 5-phosphate: step 2/6.</text>
</comment>
<protein>
    <recommendedName>
        <fullName evidence="7">2-C-methyl-D-erythritol 4-phosphate cytidylyltransferase</fullName>
        <ecNumber evidence="7">2.7.7.60</ecNumber>
    </recommendedName>
    <alternativeName>
        <fullName evidence="7">4-diphosphocytidyl-2C-methyl-D-erythritol synthase</fullName>
    </alternativeName>
    <alternativeName>
        <fullName evidence="7">MEP cytidylyltransferase</fullName>
        <shortName evidence="7">MCT</shortName>
    </alternativeName>
</protein>
<evidence type="ECO:0000256" key="3">
    <source>
        <dbReference type="ARBA" id="ARBA00009789"/>
    </source>
</evidence>
<organism evidence="8 9">
    <name type="scientific">Lederbergia ruris</name>
    <dbReference type="NCBI Taxonomy" id="217495"/>
    <lineage>
        <taxon>Bacteria</taxon>
        <taxon>Bacillati</taxon>
        <taxon>Bacillota</taxon>
        <taxon>Bacilli</taxon>
        <taxon>Bacillales</taxon>
        <taxon>Bacillaceae</taxon>
        <taxon>Lederbergia</taxon>
    </lineage>
</organism>
<comment type="caution">
    <text evidence="8">The sequence shown here is derived from an EMBL/GenBank/DDBJ whole genome shotgun (WGS) entry which is preliminary data.</text>
</comment>
<feature type="site" description="Positions MEP for the nucleophilic attack" evidence="7">
    <location>
        <position position="151"/>
    </location>
</feature>
<dbReference type="Pfam" id="PF01128">
    <property type="entry name" value="IspD"/>
    <property type="match status" value="1"/>
</dbReference>
<comment type="function">
    <text evidence="7">Catalyzes the formation of 4-diphosphocytidyl-2-C-methyl-D-erythritol from CTP and 2-C-methyl-D-erythritol 4-phosphate (MEP).</text>
</comment>
<reference evidence="8 9" key="1">
    <citation type="submission" date="2021-03" db="EMBL/GenBank/DDBJ databases">
        <title>Antimicrobial resistance genes in bacteria isolated from Japanese honey, and their potential for conferring macrolide and lincosamide resistance in the American foulbrood pathogen Paenibacillus larvae.</title>
        <authorList>
            <person name="Okamoto M."/>
            <person name="Kumagai M."/>
            <person name="Kanamori H."/>
            <person name="Takamatsu D."/>
        </authorList>
    </citation>
    <scope>NUCLEOTIDE SEQUENCE [LARGE SCALE GENOMIC DNA]</scope>
    <source>
        <strain evidence="8 9">J8TS2</strain>
    </source>
</reference>
<dbReference type="EC" id="2.7.7.60" evidence="7"/>
<dbReference type="InterPro" id="IPR018294">
    <property type="entry name" value="ISPD_synthase_CS"/>
</dbReference>
<dbReference type="Proteomes" id="UP000679950">
    <property type="component" value="Unassembled WGS sequence"/>
</dbReference>
<accession>A0ABQ4KLX5</accession>
<proteinExistence type="inferred from homology"/>
<dbReference type="InterPro" id="IPR034683">
    <property type="entry name" value="IspD/TarI"/>
</dbReference>
<evidence type="ECO:0000256" key="6">
    <source>
        <dbReference type="ARBA" id="ARBA00023229"/>
    </source>
</evidence>
<dbReference type="Gene3D" id="3.90.550.10">
    <property type="entry name" value="Spore Coat Polysaccharide Biosynthesis Protein SpsA, Chain A"/>
    <property type="match status" value="1"/>
</dbReference>
<feature type="site" description="Transition state stabilizer" evidence="7">
    <location>
        <position position="22"/>
    </location>
</feature>
<keyword evidence="4 7" id="KW-0808">Transferase</keyword>
<dbReference type="EMBL" id="BORB01000032">
    <property type="protein sequence ID" value="GIN58943.1"/>
    <property type="molecule type" value="Genomic_DNA"/>
</dbReference>
<evidence type="ECO:0000256" key="5">
    <source>
        <dbReference type="ARBA" id="ARBA00022695"/>
    </source>
</evidence>
<dbReference type="CDD" id="cd02516">
    <property type="entry name" value="CDP-ME_synthetase"/>
    <property type="match status" value="1"/>
</dbReference>
<dbReference type="GO" id="GO:0016779">
    <property type="term" value="F:nucleotidyltransferase activity"/>
    <property type="evidence" value="ECO:0007669"/>
    <property type="project" value="UniProtKB-KW"/>
</dbReference>
<keyword evidence="9" id="KW-1185">Reference proteome</keyword>
<dbReference type="NCBIfam" id="TIGR00453">
    <property type="entry name" value="ispD"/>
    <property type="match status" value="1"/>
</dbReference>
<dbReference type="InterPro" id="IPR050088">
    <property type="entry name" value="IspD/TarI_cytidylyltransf_bact"/>
</dbReference>
<comment type="similarity">
    <text evidence="3 7">Belongs to the IspD/TarI cytidylyltransferase family. IspD subfamily.</text>
</comment>
<gene>
    <name evidence="7 8" type="primary">ispD</name>
    <name evidence="8" type="ORF">J8TS2_32620</name>
</gene>
<evidence type="ECO:0000256" key="4">
    <source>
        <dbReference type="ARBA" id="ARBA00022679"/>
    </source>
</evidence>
<evidence type="ECO:0000256" key="1">
    <source>
        <dbReference type="ARBA" id="ARBA00001282"/>
    </source>
</evidence>
<dbReference type="InterPro" id="IPR029044">
    <property type="entry name" value="Nucleotide-diphossugar_trans"/>
</dbReference>
<dbReference type="PANTHER" id="PTHR32125">
    <property type="entry name" value="2-C-METHYL-D-ERYTHRITOL 4-PHOSPHATE CYTIDYLYLTRANSFERASE, CHLOROPLASTIC"/>
    <property type="match status" value="1"/>
</dbReference>
<dbReference type="RefSeq" id="WP_158323126.1">
    <property type="nucleotide sequence ID" value="NZ_BORB01000032.1"/>
</dbReference>
<evidence type="ECO:0000313" key="8">
    <source>
        <dbReference type="EMBL" id="GIN58943.1"/>
    </source>
</evidence>
<evidence type="ECO:0000256" key="2">
    <source>
        <dbReference type="ARBA" id="ARBA00004787"/>
    </source>
</evidence>
<dbReference type="PROSITE" id="PS01295">
    <property type="entry name" value="ISPD"/>
    <property type="match status" value="1"/>
</dbReference>
<feature type="site" description="Positions MEP for the nucleophilic attack" evidence="7">
    <location>
        <position position="207"/>
    </location>
</feature>
<comment type="catalytic activity">
    <reaction evidence="1 7">
        <text>2-C-methyl-D-erythritol 4-phosphate + CTP + H(+) = 4-CDP-2-C-methyl-D-erythritol + diphosphate</text>
        <dbReference type="Rhea" id="RHEA:13429"/>
        <dbReference type="ChEBI" id="CHEBI:15378"/>
        <dbReference type="ChEBI" id="CHEBI:33019"/>
        <dbReference type="ChEBI" id="CHEBI:37563"/>
        <dbReference type="ChEBI" id="CHEBI:57823"/>
        <dbReference type="ChEBI" id="CHEBI:58262"/>
        <dbReference type="EC" id="2.7.7.60"/>
    </reaction>
</comment>
<dbReference type="InterPro" id="IPR001228">
    <property type="entry name" value="IspD"/>
</dbReference>